<proteinExistence type="predicted"/>
<protein>
    <submittedName>
        <fullName evidence="2">Uncharacterized protein</fullName>
    </submittedName>
</protein>
<dbReference type="RefSeq" id="WP_246595983.1">
    <property type="nucleotide sequence ID" value="NZ_AP023440.1"/>
</dbReference>
<sequence length="670" mass="68877">MVRRSSTGADRPAGASVLDQDVTYRARPRALLVAIAGLAVTPALITPAAAHSAKGGRTLTVGSGETLELTETTTVSALTIKEGGIIAAPEGYRLTLTVNGVETGAELGELTDGHGGLATAVAAGTYRGKVVLDVAVANDVAYSDLSFPLRQALYVDAAGVDESRSVPSGVRGGTVTDTGARDITLLSNGESFNGVYVTGGGSYTLTRPKIAFDGNGRCDFIGYGASVVGTGEGTNLVIDGAVIKNEGVVRTAVIADATANVVVKNSTLHCADGSHVPAEYPETGTGDTRYMITVPWMLGLSGNVRTTNLLGASTRASYINSSISSEKWGALSVDGGSKCTLTAINSHIANTKGQGYGSYAIGSVTEHFLGCTFDVGDYALIHWGAAAHYGDSTKEAVAALNESLELGLTAAELKKLPVRSTVIDAGRFMVLWYAAGSVAIDGGTRVNTGKTTFMCKAVTAKVTVDGSRGATLNPGNGVIFQLMDTDRPSSVAVTDKPWKTEMTGTYTEPTGSATKSSTWVTTSAQATDASGSFTDIELNGDFYNAVRGGGNASLQGQNLVLDFTRSTVKGVISATTTKHRVPTITVARYREISEVTNTPSPVVNNGVVVTLGTGSTWTVTGTSHLSALTLAADAAVKAPRGRTVTLKVDGTATAIRAGRSYTGALTLTVA</sequence>
<organism evidence="2 3">
    <name type="scientific">Streptomyces aurantiacus</name>
    <dbReference type="NCBI Taxonomy" id="47760"/>
    <lineage>
        <taxon>Bacteria</taxon>
        <taxon>Bacillati</taxon>
        <taxon>Actinomycetota</taxon>
        <taxon>Actinomycetes</taxon>
        <taxon>Kitasatosporales</taxon>
        <taxon>Streptomycetaceae</taxon>
        <taxon>Streptomyces</taxon>
        <taxon>Streptomyces aurantiacus group</taxon>
    </lineage>
</organism>
<keyword evidence="1" id="KW-0812">Transmembrane</keyword>
<feature type="transmembrane region" description="Helical" evidence="1">
    <location>
        <begin position="30"/>
        <end position="50"/>
    </location>
</feature>
<dbReference type="EMBL" id="AP023440">
    <property type="protein sequence ID" value="BCL25534.1"/>
    <property type="molecule type" value="Genomic_DNA"/>
</dbReference>
<dbReference type="AlphaFoldDB" id="A0A7G1NV67"/>
<evidence type="ECO:0000256" key="1">
    <source>
        <dbReference type="SAM" id="Phobius"/>
    </source>
</evidence>
<name>A0A7G1NV67_9ACTN</name>
<accession>A0A7G1NV67</accession>
<dbReference type="KEGG" id="sgm:GCM10017557_03930"/>
<keyword evidence="3" id="KW-1185">Reference proteome</keyword>
<evidence type="ECO:0000313" key="2">
    <source>
        <dbReference type="EMBL" id="BCL25534.1"/>
    </source>
</evidence>
<evidence type="ECO:0000313" key="3">
    <source>
        <dbReference type="Proteomes" id="UP000516444"/>
    </source>
</evidence>
<keyword evidence="1" id="KW-0472">Membrane</keyword>
<dbReference type="Proteomes" id="UP000516444">
    <property type="component" value="Chromosome"/>
</dbReference>
<reference evidence="2 3" key="1">
    <citation type="journal article" date="2014" name="Int. J. Syst. Evol. Microbiol.">
        <title>Complete genome sequence of Corynebacterium casei LMG S-19264T (=DSM 44701T), isolated from a smear-ripened cheese.</title>
        <authorList>
            <consortium name="US DOE Joint Genome Institute (JGI-PGF)"/>
            <person name="Walter F."/>
            <person name="Albersmeier A."/>
            <person name="Kalinowski J."/>
            <person name="Ruckert C."/>
        </authorList>
    </citation>
    <scope>NUCLEOTIDE SEQUENCE [LARGE SCALE GENOMIC DNA]</scope>
    <source>
        <strain evidence="2 3">JCM 4677</strain>
    </source>
</reference>
<keyword evidence="1" id="KW-1133">Transmembrane helix</keyword>
<gene>
    <name evidence="2" type="ORF">GCM10017557_03930</name>
</gene>